<dbReference type="EMBL" id="JAOQNS010000010">
    <property type="protein sequence ID" value="MCW2309040.1"/>
    <property type="molecule type" value="Genomic_DNA"/>
</dbReference>
<feature type="domain" description="Multidrug resistance protein MdtA-like alpha-helical hairpin" evidence="6">
    <location>
        <begin position="119"/>
        <end position="187"/>
    </location>
</feature>
<feature type="region of interest" description="Disordered" evidence="4">
    <location>
        <begin position="378"/>
        <end position="418"/>
    </location>
</feature>
<evidence type="ECO:0000313" key="11">
    <source>
        <dbReference type="Proteomes" id="UP001209755"/>
    </source>
</evidence>
<name>A0ABT3HF57_9HYPH</name>
<dbReference type="Pfam" id="PF25944">
    <property type="entry name" value="Beta-barrel_RND"/>
    <property type="match status" value="1"/>
</dbReference>
<evidence type="ECO:0000256" key="2">
    <source>
        <dbReference type="ARBA" id="ARBA00009477"/>
    </source>
</evidence>
<dbReference type="InterPro" id="IPR006143">
    <property type="entry name" value="RND_pump_MFP"/>
</dbReference>
<keyword evidence="11" id="KW-1185">Reference proteome</keyword>
<dbReference type="Proteomes" id="UP001209755">
    <property type="component" value="Unassembled WGS sequence"/>
</dbReference>
<reference evidence="11" key="1">
    <citation type="submission" date="2023-07" db="EMBL/GenBank/DDBJ databases">
        <title>Genome sequencing of Purple Non-Sulfur Bacteria from various extreme environments.</title>
        <authorList>
            <person name="Mayer M."/>
        </authorList>
    </citation>
    <scope>NUCLEOTIDE SEQUENCE [LARGE SCALE GENOMIC DNA]</scope>
    <source>
        <strain evidence="11">DSM 17935</strain>
    </source>
</reference>
<organism evidence="10 11">
    <name type="scientific">Rhodobium gokarnense</name>
    <dbReference type="NCBI Taxonomy" id="364296"/>
    <lineage>
        <taxon>Bacteria</taxon>
        <taxon>Pseudomonadati</taxon>
        <taxon>Pseudomonadota</taxon>
        <taxon>Alphaproteobacteria</taxon>
        <taxon>Hyphomicrobiales</taxon>
        <taxon>Rhodobiaceae</taxon>
        <taxon>Rhodobium</taxon>
    </lineage>
</organism>
<dbReference type="NCBIfam" id="TIGR01730">
    <property type="entry name" value="RND_mfp"/>
    <property type="match status" value="1"/>
</dbReference>
<evidence type="ECO:0000259" key="8">
    <source>
        <dbReference type="Pfam" id="PF25944"/>
    </source>
</evidence>
<evidence type="ECO:0000256" key="5">
    <source>
        <dbReference type="SAM" id="SignalP"/>
    </source>
</evidence>
<dbReference type="Pfam" id="PF25917">
    <property type="entry name" value="BSH_RND"/>
    <property type="match status" value="1"/>
</dbReference>
<feature type="coiled-coil region" evidence="3">
    <location>
        <begin position="118"/>
        <end position="183"/>
    </location>
</feature>
<feature type="chain" id="PRO_5045052978" evidence="5">
    <location>
        <begin position="44"/>
        <end position="418"/>
    </location>
</feature>
<keyword evidence="3" id="KW-0175">Coiled coil</keyword>
<dbReference type="Pfam" id="PF25967">
    <property type="entry name" value="RND-MFP_C"/>
    <property type="match status" value="1"/>
</dbReference>
<evidence type="ECO:0000259" key="9">
    <source>
        <dbReference type="Pfam" id="PF25967"/>
    </source>
</evidence>
<dbReference type="Pfam" id="PF25876">
    <property type="entry name" value="HH_MFP_RND"/>
    <property type="match status" value="1"/>
</dbReference>
<dbReference type="Gene3D" id="2.40.420.20">
    <property type="match status" value="1"/>
</dbReference>
<evidence type="ECO:0000256" key="4">
    <source>
        <dbReference type="SAM" id="MobiDB-lite"/>
    </source>
</evidence>
<feature type="signal peptide" evidence="5">
    <location>
        <begin position="1"/>
        <end position="43"/>
    </location>
</feature>
<sequence>MPSISTTPRIAPVGPAVPAGRTAARALSLSLCLLAAAVAPASAQWGNAPPPAVDVITIKTEAVPVISELPGRIAPTQVSEVRARVSGILMERVFKQGSKVDKDQVLYRIDPKLFQVRVASAEASLKRARATREEARQQFDRQKSLRERKVISDARYDTAALTLAQADAEVAVAQAALEEARINLDYTEVRAPITGIIGGALVTEGALVTADGPQSMALIQQINPVYADFTQSSSELFALKRAVEEGRLASPAPGQASVRLVFDDGTVYSQPGTLLFSSASVDTTTGQITLRAEFPNPKGDLLPGLYVRVRIEQAVRNNAILVPQRSIVRTAEGAAQVYVVKDGTVEARDVTLGESHGSDWIIEAGLKAGEQVIANGTMKAQPGGKVSPTTVDADSVTPAPDTDREAGSAQKADDAGAK</sequence>
<proteinExistence type="inferred from homology"/>
<dbReference type="Gene3D" id="2.40.30.170">
    <property type="match status" value="1"/>
</dbReference>
<comment type="subcellular location">
    <subcellularLocation>
        <location evidence="1">Cell envelope</location>
    </subcellularLocation>
</comment>
<comment type="caution">
    <text evidence="10">The sequence shown here is derived from an EMBL/GenBank/DDBJ whole genome shotgun (WGS) entry which is preliminary data.</text>
</comment>
<comment type="similarity">
    <text evidence="2">Belongs to the membrane fusion protein (MFP) (TC 8.A.1) family.</text>
</comment>
<dbReference type="Gene3D" id="1.10.287.470">
    <property type="entry name" value="Helix hairpin bin"/>
    <property type="match status" value="1"/>
</dbReference>
<dbReference type="PANTHER" id="PTHR30158:SF3">
    <property type="entry name" value="MULTIDRUG EFFLUX PUMP SUBUNIT ACRA-RELATED"/>
    <property type="match status" value="1"/>
</dbReference>
<dbReference type="RefSeq" id="WP_264602632.1">
    <property type="nucleotide sequence ID" value="NZ_JAOQNS010000010.1"/>
</dbReference>
<dbReference type="Gene3D" id="2.40.50.100">
    <property type="match status" value="1"/>
</dbReference>
<dbReference type="InterPro" id="IPR058624">
    <property type="entry name" value="MdtA-like_HH"/>
</dbReference>
<dbReference type="PANTHER" id="PTHR30158">
    <property type="entry name" value="ACRA/E-RELATED COMPONENT OF DRUG EFFLUX TRANSPORTER"/>
    <property type="match status" value="1"/>
</dbReference>
<gene>
    <name evidence="10" type="ORF">M2319_003391</name>
</gene>
<dbReference type="SUPFAM" id="SSF111369">
    <property type="entry name" value="HlyD-like secretion proteins"/>
    <property type="match status" value="1"/>
</dbReference>
<accession>A0ABT3HF57</accession>
<dbReference type="InterPro" id="IPR058627">
    <property type="entry name" value="MdtA-like_C"/>
</dbReference>
<feature type="domain" description="Multidrug resistance protein MdtA-like C-terminal permuted SH3" evidence="9">
    <location>
        <begin position="318"/>
        <end position="376"/>
    </location>
</feature>
<evidence type="ECO:0000256" key="1">
    <source>
        <dbReference type="ARBA" id="ARBA00004196"/>
    </source>
</evidence>
<feature type="compositionally biased region" description="Basic and acidic residues" evidence="4">
    <location>
        <begin position="401"/>
        <end position="418"/>
    </location>
</feature>
<dbReference type="InterPro" id="IPR058626">
    <property type="entry name" value="MdtA-like_b-barrel"/>
</dbReference>
<feature type="domain" description="Multidrug resistance protein MdtA-like barrel-sandwich hybrid" evidence="7">
    <location>
        <begin position="79"/>
        <end position="220"/>
    </location>
</feature>
<keyword evidence="5" id="KW-0732">Signal</keyword>
<evidence type="ECO:0000259" key="6">
    <source>
        <dbReference type="Pfam" id="PF25876"/>
    </source>
</evidence>
<evidence type="ECO:0000259" key="7">
    <source>
        <dbReference type="Pfam" id="PF25917"/>
    </source>
</evidence>
<dbReference type="InterPro" id="IPR058625">
    <property type="entry name" value="MdtA-like_BSH"/>
</dbReference>
<evidence type="ECO:0000313" key="10">
    <source>
        <dbReference type="EMBL" id="MCW2309040.1"/>
    </source>
</evidence>
<evidence type="ECO:0000256" key="3">
    <source>
        <dbReference type="SAM" id="Coils"/>
    </source>
</evidence>
<feature type="domain" description="Multidrug resistance protein MdtA-like beta-barrel" evidence="8">
    <location>
        <begin position="224"/>
        <end position="313"/>
    </location>
</feature>
<protein>
    <submittedName>
        <fullName evidence="10">Membrane fusion protein (Multidrug efflux system)</fullName>
    </submittedName>
</protein>